<feature type="compositionally biased region" description="Basic and acidic residues" evidence="2">
    <location>
        <begin position="136"/>
        <end position="147"/>
    </location>
</feature>
<evidence type="ECO:0000256" key="1">
    <source>
        <dbReference type="SAM" id="Coils"/>
    </source>
</evidence>
<proteinExistence type="predicted"/>
<evidence type="ECO:0000313" key="3">
    <source>
        <dbReference type="EMBL" id="KAG7577311.1"/>
    </source>
</evidence>
<comment type="caution">
    <text evidence="3">The sequence shown here is derived from an EMBL/GenBank/DDBJ whole genome shotgun (WGS) entry which is preliminary data.</text>
</comment>
<feature type="region of interest" description="Disordered" evidence="2">
    <location>
        <begin position="485"/>
        <end position="518"/>
    </location>
</feature>
<dbReference type="PANTHER" id="PTHR33448:SF4">
    <property type="entry name" value="CHLOROPLAST PROTEIN HCF243"/>
    <property type="match status" value="1"/>
</dbReference>
<feature type="region of interest" description="Disordered" evidence="2">
    <location>
        <begin position="590"/>
        <end position="612"/>
    </location>
</feature>
<sequence>MAETERPHRSSSINSSSNNGSSTDLFICFTSRFSSSSSMRLSSKSIHSPARSACLTTSLSRRLRTSGSLKNASAGVLNSPMFGANGGRKRSGSGYENSNNNNNIEPSSPKVTCIGQVRVKTRKHVKKKMRARSRRKGGESSFRRSVDQNDGGGGGGGGGCRFDASENRWVHLPVTICESLRSFGSELNCFFPCRSSCTENSHGDGRRVESNNDGCSGGGGGSSCGAVFTRWFVAVEETSGGKRREIELVVGGEDEVEEDRRRRSRRHVFEGLDLSEIEMKTEKKERGGEEVGRMSICSPPKNALLLMRCRSDPVKVAALANRVRERQLSLNDGVYGGGTEEEDDERRRRFELEIEDKKRIDLCEKWISGETNVETEEVSVTVAEAEVEVPLPSNPATEEEERVKAVEDSIVEEEQEEEASKILDSFEEEIEATIMKNIEDEIRNAIEEDEKLAEMEDLAAVAVAVAETEEDEESKEVTVAACITQNEERSEQGNREPDPSPEVVMRRSLQEETTEKEKATPYKVLPDCLLLMMCEPKLSMEVSKETWVCSTDFVRCLPGRPPAKKIPPEATGDNHHHHHQPKKRIVTAVDSNASSRRRSIDKPPLHLQPPRSSCSYPAAPPIIMAAAAVGEQKVAGANKAYEPPVLPRCKSEPRKSASKLAPEACFWKNRKLEPHPPASVGVGAAGVGF</sequence>
<dbReference type="EMBL" id="JAEFBK010000008">
    <property type="protein sequence ID" value="KAG7577311.1"/>
    <property type="molecule type" value="Genomic_DNA"/>
</dbReference>
<feature type="coiled-coil region" evidence="1">
    <location>
        <begin position="396"/>
        <end position="458"/>
    </location>
</feature>
<feature type="region of interest" description="Disordered" evidence="2">
    <location>
        <begin position="1"/>
        <end position="20"/>
    </location>
</feature>
<feature type="compositionally biased region" description="Basic residues" evidence="2">
    <location>
        <begin position="575"/>
        <end position="584"/>
    </location>
</feature>
<gene>
    <name evidence="3" type="ORF">ISN45_Aa03g016000</name>
</gene>
<accession>A0A8T2ASZ5</accession>
<keyword evidence="1" id="KW-0175">Coiled coil</keyword>
<feature type="region of interest" description="Disordered" evidence="2">
    <location>
        <begin position="80"/>
        <end position="109"/>
    </location>
</feature>
<name>A0A8T2ASZ5_9BRAS</name>
<feature type="compositionally biased region" description="Basic residues" evidence="2">
    <location>
        <begin position="121"/>
        <end position="135"/>
    </location>
</feature>
<dbReference type="AlphaFoldDB" id="A0A8T2ASZ5"/>
<organism evidence="3 4">
    <name type="scientific">Arabidopsis thaliana x Arabidopsis arenosa</name>
    <dbReference type="NCBI Taxonomy" id="1240361"/>
    <lineage>
        <taxon>Eukaryota</taxon>
        <taxon>Viridiplantae</taxon>
        <taxon>Streptophyta</taxon>
        <taxon>Embryophyta</taxon>
        <taxon>Tracheophyta</taxon>
        <taxon>Spermatophyta</taxon>
        <taxon>Magnoliopsida</taxon>
        <taxon>eudicotyledons</taxon>
        <taxon>Gunneridae</taxon>
        <taxon>Pentapetalae</taxon>
        <taxon>rosids</taxon>
        <taxon>malvids</taxon>
        <taxon>Brassicales</taxon>
        <taxon>Brassicaceae</taxon>
        <taxon>Camelineae</taxon>
        <taxon>Arabidopsis</taxon>
    </lineage>
</organism>
<dbReference type="Proteomes" id="UP000694240">
    <property type="component" value="Chromosome 8"/>
</dbReference>
<feature type="compositionally biased region" description="Low complexity" evidence="2">
    <location>
        <begin position="10"/>
        <end position="20"/>
    </location>
</feature>
<feature type="region of interest" description="Disordered" evidence="2">
    <location>
        <begin position="565"/>
        <end position="584"/>
    </location>
</feature>
<keyword evidence="4" id="KW-1185">Reference proteome</keyword>
<evidence type="ECO:0000256" key="2">
    <source>
        <dbReference type="SAM" id="MobiDB-lite"/>
    </source>
</evidence>
<feature type="compositionally biased region" description="Low complexity" evidence="2">
    <location>
        <begin position="92"/>
        <end position="109"/>
    </location>
</feature>
<evidence type="ECO:0000313" key="4">
    <source>
        <dbReference type="Proteomes" id="UP000694240"/>
    </source>
</evidence>
<dbReference type="PANTHER" id="PTHR33448">
    <property type="entry name" value="CHLOROPLAST PROTEIN HCF243-RELATED"/>
    <property type="match status" value="1"/>
</dbReference>
<reference evidence="3 4" key="1">
    <citation type="submission" date="2020-12" db="EMBL/GenBank/DDBJ databases">
        <title>Concerted genomic and epigenomic changes stabilize Arabidopsis allopolyploids.</title>
        <authorList>
            <person name="Chen Z."/>
        </authorList>
    </citation>
    <scope>NUCLEOTIDE SEQUENCE [LARGE SCALE GENOMIC DNA]</scope>
    <source>
        <strain evidence="3">Allo738</strain>
        <tissue evidence="3">Leaf</tissue>
    </source>
</reference>
<protein>
    <submittedName>
        <fullName evidence="3">Uncharacterized protein</fullName>
    </submittedName>
</protein>
<feature type="compositionally biased region" description="Basic and acidic residues" evidence="2">
    <location>
        <begin position="486"/>
        <end position="518"/>
    </location>
</feature>
<feature type="region of interest" description="Disordered" evidence="2">
    <location>
        <begin position="121"/>
        <end position="158"/>
    </location>
</feature>